<reference evidence="3 4" key="2">
    <citation type="submission" date="2024-07" db="EMBL/GenBank/DDBJ databases">
        <authorList>
            <person name="Akdeniz Z."/>
        </authorList>
    </citation>
    <scope>NUCLEOTIDE SEQUENCE [LARGE SCALE GENOMIC DNA]</scope>
</reference>
<accession>A0AA86P0V4</accession>
<feature type="compositionally biased region" description="Basic and acidic residues" evidence="1">
    <location>
        <begin position="27"/>
        <end position="61"/>
    </location>
</feature>
<feature type="compositionally biased region" description="Low complexity" evidence="1">
    <location>
        <begin position="14"/>
        <end position="23"/>
    </location>
</feature>
<evidence type="ECO:0000313" key="2">
    <source>
        <dbReference type="EMBL" id="CAI9928247.1"/>
    </source>
</evidence>
<dbReference type="AlphaFoldDB" id="A0AA86P0V4"/>
<dbReference type="Proteomes" id="UP001642409">
    <property type="component" value="Unassembled WGS sequence"/>
</dbReference>
<name>A0AA86P0V4_9EUKA</name>
<gene>
    <name evidence="2" type="ORF">HINF_LOCUS15892</name>
    <name evidence="3" type="ORF">HINF_LOCUS71474</name>
</gene>
<evidence type="ECO:0000313" key="4">
    <source>
        <dbReference type="Proteomes" id="UP001642409"/>
    </source>
</evidence>
<feature type="region of interest" description="Disordered" evidence="1">
    <location>
        <begin position="1"/>
        <end position="74"/>
    </location>
</feature>
<keyword evidence="4" id="KW-1185">Reference proteome</keyword>
<dbReference type="EMBL" id="CAXDID020000551">
    <property type="protein sequence ID" value="CAL6102034.1"/>
    <property type="molecule type" value="Genomic_DNA"/>
</dbReference>
<proteinExistence type="predicted"/>
<dbReference type="EMBL" id="CATOUU010000389">
    <property type="protein sequence ID" value="CAI9928247.1"/>
    <property type="molecule type" value="Genomic_DNA"/>
</dbReference>
<evidence type="ECO:0000313" key="3">
    <source>
        <dbReference type="EMBL" id="CAL6102034.1"/>
    </source>
</evidence>
<reference evidence="2" key="1">
    <citation type="submission" date="2023-06" db="EMBL/GenBank/DDBJ databases">
        <authorList>
            <person name="Kurt Z."/>
        </authorList>
    </citation>
    <scope>NUCLEOTIDE SEQUENCE</scope>
</reference>
<sequence>MFEGRSSNPPPQSAPQQQAPAANTDYFRPRESAPPRQEYSRPRSFDRGYDRGYDRAPDRGFDGPSGPRGDFGKKFGRMERESLRQHVQETQDFNEISRRLQRTPYECMRQWYFWDQQSDWDDADAQRAADLFNQNKTCTEIAEILNRSALGVWAKLQILGNNGRLQKKLGEPGVAEGAPFLIQLVHKCERIIDEAKDMSRGKDTIADIERIAKECLQLIEEKK</sequence>
<comment type="caution">
    <text evidence="2">The sequence shown here is derived from an EMBL/GenBank/DDBJ whole genome shotgun (WGS) entry which is preliminary data.</text>
</comment>
<protein>
    <submittedName>
        <fullName evidence="2">Uncharacterized protein</fullName>
    </submittedName>
</protein>
<organism evidence="2">
    <name type="scientific">Hexamita inflata</name>
    <dbReference type="NCBI Taxonomy" id="28002"/>
    <lineage>
        <taxon>Eukaryota</taxon>
        <taxon>Metamonada</taxon>
        <taxon>Diplomonadida</taxon>
        <taxon>Hexamitidae</taxon>
        <taxon>Hexamitinae</taxon>
        <taxon>Hexamita</taxon>
    </lineage>
</organism>
<evidence type="ECO:0000256" key="1">
    <source>
        <dbReference type="SAM" id="MobiDB-lite"/>
    </source>
</evidence>